<dbReference type="HOGENOM" id="CLU_136669_1_0_9"/>
<gene>
    <name evidence="2" type="ORF">CLSA_c22890</name>
</gene>
<dbReference type="EMBL" id="CP006721">
    <property type="protein sequence ID" value="AGX43264.1"/>
    <property type="molecule type" value="Genomic_DNA"/>
</dbReference>
<evidence type="ECO:0000313" key="3">
    <source>
        <dbReference type="Proteomes" id="UP000017118"/>
    </source>
</evidence>
<protein>
    <submittedName>
        <fullName evidence="2">Uncharacterized protein</fullName>
    </submittedName>
</protein>
<feature type="coiled-coil region" evidence="1">
    <location>
        <begin position="91"/>
        <end position="118"/>
    </location>
</feature>
<dbReference type="eggNOG" id="ENOG50327HR">
    <property type="taxonomic scope" value="Bacteria"/>
</dbReference>
<accession>U5MR30</accession>
<organism evidence="2 3">
    <name type="scientific">Clostridium saccharobutylicum DSM 13864</name>
    <dbReference type="NCBI Taxonomy" id="1345695"/>
    <lineage>
        <taxon>Bacteria</taxon>
        <taxon>Bacillati</taxon>
        <taxon>Bacillota</taxon>
        <taxon>Clostridia</taxon>
        <taxon>Eubacteriales</taxon>
        <taxon>Clostridiaceae</taxon>
        <taxon>Clostridium</taxon>
    </lineage>
</organism>
<name>U5MR30_CLOSA</name>
<dbReference type="RefSeq" id="WP_022746415.1">
    <property type="nucleotide sequence ID" value="NC_022571.1"/>
</dbReference>
<dbReference type="OrthoDB" id="1936745at2"/>
<dbReference type="AlphaFoldDB" id="U5MR30"/>
<evidence type="ECO:0000256" key="1">
    <source>
        <dbReference type="SAM" id="Coils"/>
    </source>
</evidence>
<reference evidence="2 3" key="1">
    <citation type="journal article" date="2013" name="Genome Announc.">
        <title>Complete Genome Sequence of the Solvent Producer Clostridium saccharobutylicum NCP262 (DSM 13864).</title>
        <authorList>
            <person name="Poehlein A."/>
            <person name="Hartwich K."/>
            <person name="Krabben P."/>
            <person name="Ehrenreich A."/>
            <person name="Liebl W."/>
            <person name="Durre P."/>
            <person name="Gottschalk G."/>
            <person name="Daniel R."/>
        </authorList>
    </citation>
    <scope>NUCLEOTIDE SEQUENCE [LARGE SCALE GENOMIC DNA]</scope>
    <source>
        <strain evidence="2">DSM 13864</strain>
    </source>
</reference>
<dbReference type="GeneID" id="55474726"/>
<evidence type="ECO:0000313" key="2">
    <source>
        <dbReference type="EMBL" id="AGX43264.1"/>
    </source>
</evidence>
<keyword evidence="3" id="KW-1185">Reference proteome</keyword>
<dbReference type="Proteomes" id="UP000017118">
    <property type="component" value="Chromosome"/>
</dbReference>
<dbReference type="PATRIC" id="fig|1345695.10.peg.2273"/>
<sequence>MIKTILGLVIRILKNKTYMAAAKEVWGIVDEKFRITEKADDKLKSKAEEFNKLLITKFPELTEEDVMYFRQAVAGAVNKDKEALISNSDLLKQLQDTNANLLTENAELKNKISQIQTTVSVTQEAANTEGETVQA</sequence>
<proteinExistence type="predicted"/>
<dbReference type="KEGG" id="csb:CLSA_c22890"/>
<keyword evidence="1" id="KW-0175">Coiled coil</keyword>